<sequence length="74" mass="8822">MKKFTANSMTTPEYDWWWRKRANDNVPLSKIIKQDFEKKSSELGKKIEQLKEEKIQLGLDVDVHKLEAEKMRKG</sequence>
<reference evidence="1 2" key="1">
    <citation type="journal article" date="2019" name="Genome Biol. Evol.">
        <title>Insights into the evolution of the New World diploid cottons (Gossypium, subgenus Houzingenia) based on genome sequencing.</title>
        <authorList>
            <person name="Grover C.E."/>
            <person name="Arick M.A. 2nd"/>
            <person name="Thrash A."/>
            <person name="Conover J.L."/>
            <person name="Sanders W.S."/>
            <person name="Peterson D.G."/>
            <person name="Frelichowski J.E."/>
            <person name="Scheffler J.A."/>
            <person name="Scheffler B.E."/>
            <person name="Wendel J.F."/>
        </authorList>
    </citation>
    <scope>NUCLEOTIDE SEQUENCE [LARGE SCALE GENOMIC DNA]</scope>
    <source>
        <strain evidence="1">157</strain>
        <tissue evidence="1">Leaf</tissue>
    </source>
</reference>
<accession>A0A7J8NG00</accession>
<keyword evidence="2" id="KW-1185">Reference proteome</keyword>
<proteinExistence type="predicted"/>
<comment type="caution">
    <text evidence="1">The sequence shown here is derived from an EMBL/GenBank/DDBJ whole genome shotgun (WGS) entry which is preliminary data.</text>
</comment>
<dbReference type="PANTHER" id="PTHR48200:SF1">
    <property type="entry name" value="AMINOTRANSFERASE-LIKE PLANT MOBILE DOMAIN-CONTAINING PROTEIN"/>
    <property type="match status" value="1"/>
</dbReference>
<name>A0A7J8NG00_9ROSI</name>
<dbReference type="AlphaFoldDB" id="A0A7J8NG00"/>
<dbReference type="PANTHER" id="PTHR48200">
    <property type="entry name" value="PROTEIN, PUTATIVE-RELATED"/>
    <property type="match status" value="1"/>
</dbReference>
<evidence type="ECO:0000313" key="1">
    <source>
        <dbReference type="EMBL" id="MBA0575901.1"/>
    </source>
</evidence>
<protein>
    <submittedName>
        <fullName evidence="1">Uncharacterized protein</fullName>
    </submittedName>
</protein>
<organism evidence="1 2">
    <name type="scientific">Gossypium lobatum</name>
    <dbReference type="NCBI Taxonomy" id="34289"/>
    <lineage>
        <taxon>Eukaryota</taxon>
        <taxon>Viridiplantae</taxon>
        <taxon>Streptophyta</taxon>
        <taxon>Embryophyta</taxon>
        <taxon>Tracheophyta</taxon>
        <taxon>Spermatophyta</taxon>
        <taxon>Magnoliopsida</taxon>
        <taxon>eudicotyledons</taxon>
        <taxon>Gunneridae</taxon>
        <taxon>Pentapetalae</taxon>
        <taxon>rosids</taxon>
        <taxon>malvids</taxon>
        <taxon>Malvales</taxon>
        <taxon>Malvaceae</taxon>
        <taxon>Malvoideae</taxon>
        <taxon>Gossypium</taxon>
    </lineage>
</organism>
<evidence type="ECO:0000313" key="2">
    <source>
        <dbReference type="Proteomes" id="UP000593572"/>
    </source>
</evidence>
<gene>
    <name evidence="1" type="ORF">Golob_027557</name>
</gene>
<dbReference type="Proteomes" id="UP000593572">
    <property type="component" value="Unassembled WGS sequence"/>
</dbReference>
<dbReference type="EMBL" id="JABEZX010310067">
    <property type="protein sequence ID" value="MBA0575901.1"/>
    <property type="molecule type" value="Genomic_DNA"/>
</dbReference>